<keyword evidence="3 6" id="KW-0812">Transmembrane</keyword>
<comment type="subcellular location">
    <subcellularLocation>
        <location evidence="1">Cell membrane</location>
        <topology evidence="1">Multi-pass membrane protein</topology>
    </subcellularLocation>
</comment>
<reference evidence="7 8" key="1">
    <citation type="submission" date="2017-11" db="EMBL/GenBank/DDBJ databases">
        <title>Genomic Encyclopedia of Archaeal and Bacterial Type Strains, Phase II (KMG-II): From Individual Species to Whole Genera.</title>
        <authorList>
            <person name="Goeker M."/>
        </authorList>
    </citation>
    <scope>NUCLEOTIDE SEQUENCE [LARGE SCALE GENOMIC DNA]</scope>
    <source>
        <strain evidence="7 8">DSM 28175</strain>
    </source>
</reference>
<keyword evidence="5 6" id="KW-0472">Membrane</keyword>
<dbReference type="GO" id="GO:0005886">
    <property type="term" value="C:plasma membrane"/>
    <property type="evidence" value="ECO:0007669"/>
    <property type="project" value="UniProtKB-SubCell"/>
</dbReference>
<sequence length="235" mass="25736">MIEAVISGIGIGIVLTFLTGPVFFALIKTSIERGFHAGIYMALGVVCSDIVFVGAILFGSQLFDVSTQTKTIAGVVGSIILFVVGVRYIIKKVKLNYNNDQPTGIKRYGYFLKGFLMCIFNPTLLFHWITVIGTASTIYRADDTNRTVKIAVMFLTVLIVQFGLDTTKAFYANKLRAKVSAKLVHRLNQVAGVALIIASLVLMDKLVTHYFFAEPTAKVEGKPATKSTMANLIRL</sequence>
<proteinExistence type="predicted"/>
<feature type="transmembrane region" description="Helical" evidence="6">
    <location>
        <begin position="39"/>
        <end position="59"/>
    </location>
</feature>
<dbReference type="AlphaFoldDB" id="A0A2H9VU86"/>
<keyword evidence="2" id="KW-1003">Cell membrane</keyword>
<organism evidence="7 8">
    <name type="scientific">Mucilaginibacter auburnensis</name>
    <dbReference type="NCBI Taxonomy" id="1457233"/>
    <lineage>
        <taxon>Bacteria</taxon>
        <taxon>Pseudomonadati</taxon>
        <taxon>Bacteroidota</taxon>
        <taxon>Sphingobacteriia</taxon>
        <taxon>Sphingobacteriales</taxon>
        <taxon>Sphingobacteriaceae</taxon>
        <taxon>Mucilaginibacter</taxon>
    </lineage>
</organism>
<evidence type="ECO:0000256" key="6">
    <source>
        <dbReference type="SAM" id="Phobius"/>
    </source>
</evidence>
<feature type="transmembrane region" description="Helical" evidence="6">
    <location>
        <begin position="110"/>
        <end position="130"/>
    </location>
</feature>
<accession>A0A2H9VU86</accession>
<evidence type="ECO:0000256" key="1">
    <source>
        <dbReference type="ARBA" id="ARBA00004651"/>
    </source>
</evidence>
<dbReference type="OrthoDB" id="679767at2"/>
<evidence type="ECO:0000256" key="3">
    <source>
        <dbReference type="ARBA" id="ARBA00022692"/>
    </source>
</evidence>
<evidence type="ECO:0000256" key="2">
    <source>
        <dbReference type="ARBA" id="ARBA00022475"/>
    </source>
</evidence>
<feature type="transmembrane region" description="Helical" evidence="6">
    <location>
        <begin position="71"/>
        <end position="90"/>
    </location>
</feature>
<gene>
    <name evidence="7" type="ORF">CLV57_1386</name>
</gene>
<dbReference type="Pfam" id="PF01810">
    <property type="entry name" value="LysE"/>
    <property type="match status" value="1"/>
</dbReference>
<evidence type="ECO:0000313" key="7">
    <source>
        <dbReference type="EMBL" id="PJJ84375.1"/>
    </source>
</evidence>
<dbReference type="PANTHER" id="PTHR30086:SF20">
    <property type="entry name" value="ARGININE EXPORTER PROTEIN ARGO-RELATED"/>
    <property type="match status" value="1"/>
</dbReference>
<name>A0A2H9VU86_9SPHI</name>
<dbReference type="GO" id="GO:0015171">
    <property type="term" value="F:amino acid transmembrane transporter activity"/>
    <property type="evidence" value="ECO:0007669"/>
    <property type="project" value="TreeGrafter"/>
</dbReference>
<dbReference type="Proteomes" id="UP000242687">
    <property type="component" value="Unassembled WGS sequence"/>
</dbReference>
<keyword evidence="4 6" id="KW-1133">Transmembrane helix</keyword>
<evidence type="ECO:0000256" key="4">
    <source>
        <dbReference type="ARBA" id="ARBA00022989"/>
    </source>
</evidence>
<feature type="transmembrane region" description="Helical" evidence="6">
    <location>
        <begin position="183"/>
        <end position="203"/>
    </location>
</feature>
<keyword evidence="8" id="KW-1185">Reference proteome</keyword>
<evidence type="ECO:0000256" key="5">
    <source>
        <dbReference type="ARBA" id="ARBA00023136"/>
    </source>
</evidence>
<feature type="transmembrane region" description="Helical" evidence="6">
    <location>
        <begin position="150"/>
        <end position="171"/>
    </location>
</feature>
<dbReference type="PANTHER" id="PTHR30086">
    <property type="entry name" value="ARGININE EXPORTER PROTEIN ARGO"/>
    <property type="match status" value="1"/>
</dbReference>
<protein>
    <submittedName>
        <fullName evidence="7">Threonine/homoserine/homoserine lactone efflux protein</fullName>
    </submittedName>
</protein>
<dbReference type="InterPro" id="IPR001123">
    <property type="entry name" value="LeuE-type"/>
</dbReference>
<comment type="caution">
    <text evidence="7">The sequence shown here is derived from an EMBL/GenBank/DDBJ whole genome shotgun (WGS) entry which is preliminary data.</text>
</comment>
<feature type="transmembrane region" description="Helical" evidence="6">
    <location>
        <begin position="6"/>
        <end position="27"/>
    </location>
</feature>
<dbReference type="EMBL" id="PGFJ01000001">
    <property type="protein sequence ID" value="PJJ84375.1"/>
    <property type="molecule type" value="Genomic_DNA"/>
</dbReference>
<evidence type="ECO:0000313" key="8">
    <source>
        <dbReference type="Proteomes" id="UP000242687"/>
    </source>
</evidence>
<dbReference type="RefSeq" id="WP_100340572.1">
    <property type="nucleotide sequence ID" value="NZ_PGFJ01000001.1"/>
</dbReference>